<accession>A0A395W4W2</accession>
<dbReference type="Proteomes" id="UP000265489">
    <property type="component" value="Unassembled WGS sequence"/>
</dbReference>
<name>A0A395W4W2_9FIRM</name>
<proteinExistence type="predicted"/>
<dbReference type="Pfam" id="PF13635">
    <property type="entry name" value="DUF4143"/>
    <property type="match status" value="1"/>
</dbReference>
<dbReference type="PANTHER" id="PTHR33295:SF7">
    <property type="entry name" value="ATPASE"/>
    <property type="match status" value="1"/>
</dbReference>
<evidence type="ECO:0000313" key="3">
    <source>
        <dbReference type="EMBL" id="RGU89913.1"/>
    </source>
</evidence>
<dbReference type="AlphaFoldDB" id="A0A395W4W2"/>
<sequence>MLRRKFYNTLLKWSKEKNQECLLVRGARQIGKTYIIDYFGRKNYKSYIYLNFIENPQLKTIFENSLSAEEIFSRMTLVMPHIRFIEGKTLIFLDEIQECPNARTALKFLALDNRYDVVASGSLLGISYKEVTSIPVGYELSVTMYGLDFEEFLWAKGYNENSLAILKKYYDSKERIPDEIHNQFMRLIREYIVVGGMPAVVQTYLDSNHFGQVQKVQEQIILSYMDDISKYASSSEKPKVKNCYMSITKQLAKENKKFQFSVVESKATARKFENSIEWLRDAGLVWLCKNVSACRFPLVGYENDKFFKMYLTDLGLLVAMYGFEMKQAILNDTLMGPVKGGIYENLIADILMKSHHSLHYYQNKNLEIEFLIEQNAKVIPVEVKAGNNRSQSMDQLLKNEDIPYGYKFVNGNCGINGKKTTLPLYLAMYVD</sequence>
<feature type="domain" description="AAA" evidence="1">
    <location>
        <begin position="19"/>
        <end position="153"/>
    </location>
</feature>
<reference evidence="3 4" key="1">
    <citation type="submission" date="2018-08" db="EMBL/GenBank/DDBJ databases">
        <title>A genome reference for cultivated species of the human gut microbiota.</title>
        <authorList>
            <person name="Zou Y."/>
            <person name="Xue W."/>
            <person name="Luo G."/>
        </authorList>
    </citation>
    <scope>NUCLEOTIDE SEQUENCE [LARGE SCALE GENOMIC DNA]</scope>
    <source>
        <strain evidence="3 4">AF15-20</strain>
    </source>
</reference>
<gene>
    <name evidence="3" type="ORF">DWW32_09790</name>
</gene>
<comment type="caution">
    <text evidence="3">The sequence shown here is derived from an EMBL/GenBank/DDBJ whole genome shotgun (WGS) entry which is preliminary data.</text>
</comment>
<dbReference type="GO" id="GO:0005524">
    <property type="term" value="F:ATP binding"/>
    <property type="evidence" value="ECO:0007669"/>
    <property type="project" value="UniProtKB-KW"/>
</dbReference>
<dbReference type="InterPro" id="IPR025420">
    <property type="entry name" value="DUF4143"/>
</dbReference>
<dbReference type="InterPro" id="IPR027417">
    <property type="entry name" value="P-loop_NTPase"/>
</dbReference>
<keyword evidence="3" id="KW-0547">Nucleotide-binding</keyword>
<dbReference type="RefSeq" id="WP_118325632.1">
    <property type="nucleotide sequence ID" value="NZ_JAQCRR010000136.1"/>
</dbReference>
<keyword evidence="3" id="KW-0067">ATP-binding</keyword>
<dbReference type="EMBL" id="QRYQ01000021">
    <property type="protein sequence ID" value="RGU89913.1"/>
    <property type="molecule type" value="Genomic_DNA"/>
</dbReference>
<dbReference type="SUPFAM" id="SSF52540">
    <property type="entry name" value="P-loop containing nucleoside triphosphate hydrolases"/>
    <property type="match status" value="1"/>
</dbReference>
<protein>
    <submittedName>
        <fullName evidence="3">ATP-binding protein</fullName>
    </submittedName>
</protein>
<dbReference type="InterPro" id="IPR041682">
    <property type="entry name" value="AAA_14"/>
</dbReference>
<organism evidence="3 4">
    <name type="scientific">Holdemanella biformis</name>
    <dbReference type="NCBI Taxonomy" id="1735"/>
    <lineage>
        <taxon>Bacteria</taxon>
        <taxon>Bacillati</taxon>
        <taxon>Bacillota</taxon>
        <taxon>Erysipelotrichia</taxon>
        <taxon>Erysipelotrichales</taxon>
        <taxon>Erysipelotrichaceae</taxon>
        <taxon>Holdemanella</taxon>
    </lineage>
</organism>
<dbReference type="PANTHER" id="PTHR33295">
    <property type="entry name" value="ATPASE"/>
    <property type="match status" value="1"/>
</dbReference>
<evidence type="ECO:0000259" key="1">
    <source>
        <dbReference type="Pfam" id="PF13173"/>
    </source>
</evidence>
<feature type="domain" description="DUF4143" evidence="2">
    <location>
        <begin position="226"/>
        <end position="386"/>
    </location>
</feature>
<evidence type="ECO:0000259" key="2">
    <source>
        <dbReference type="Pfam" id="PF13635"/>
    </source>
</evidence>
<dbReference type="GeneID" id="66580746"/>
<dbReference type="Pfam" id="PF13173">
    <property type="entry name" value="AAA_14"/>
    <property type="match status" value="1"/>
</dbReference>
<evidence type="ECO:0000313" key="4">
    <source>
        <dbReference type="Proteomes" id="UP000265489"/>
    </source>
</evidence>